<evidence type="ECO:0000313" key="7">
    <source>
        <dbReference type="EMBL" id="CAD5233256.1"/>
    </source>
</evidence>
<dbReference type="WBParaSite" id="BXY_0860300.1">
    <property type="protein sequence ID" value="BXY_0860300.1"/>
    <property type="gene ID" value="BXY_0860300"/>
</dbReference>
<dbReference type="AlphaFoldDB" id="A0A1I7S6G5"/>
<feature type="transmembrane region" description="Helical" evidence="5">
    <location>
        <begin position="283"/>
        <end position="306"/>
    </location>
</feature>
<evidence type="ECO:0000313" key="11">
    <source>
        <dbReference type="WBParaSite" id="BXY_0860300.1"/>
    </source>
</evidence>
<dbReference type="GO" id="GO:0006820">
    <property type="term" value="P:monoatomic anion transport"/>
    <property type="evidence" value="ECO:0007669"/>
    <property type="project" value="TreeGrafter"/>
</dbReference>
<feature type="transmembrane region" description="Helical" evidence="5">
    <location>
        <begin position="159"/>
        <end position="177"/>
    </location>
</feature>
<keyword evidence="4 5" id="KW-0472">Membrane</keyword>
<evidence type="ECO:0000256" key="3">
    <source>
        <dbReference type="ARBA" id="ARBA00022989"/>
    </source>
</evidence>
<feature type="transmembrane region" description="Helical" evidence="5">
    <location>
        <begin position="16"/>
        <end position="34"/>
    </location>
</feature>
<dbReference type="GO" id="GO:0016020">
    <property type="term" value="C:membrane"/>
    <property type="evidence" value="ECO:0007669"/>
    <property type="project" value="UniProtKB-SubCell"/>
</dbReference>
<feature type="transmembrane region" description="Helical" evidence="5">
    <location>
        <begin position="459"/>
        <end position="477"/>
    </location>
</feature>
<keyword evidence="2 5" id="KW-0812">Transmembrane</keyword>
<feature type="transmembrane region" description="Helical" evidence="5">
    <location>
        <begin position="326"/>
        <end position="343"/>
    </location>
</feature>
<dbReference type="Proteomes" id="UP000659654">
    <property type="component" value="Unassembled WGS sequence"/>
</dbReference>
<sequence length="504" mass="55879">MQTVTKNRPLYHFKAWRLYVLLLLTLCVFVNFYLQTNLGIALVCMVNTTAIEGDESHLLLQNVSLFERKEELDKCPTLEEENNELGYKGTFTWTTWQQSFLVSALFYTSLLTIPISGTLADKFNAKHIIIFAMCVYALLTTLSPLLAGLHFYAFLGGRFAMGFVDGLIFPAITSVLARWFPPRERSTAAAIYTSGAQIAVVVNSLVNPRLCMVDLWNGWPFIFYVAGIISLISIVISCIFLANSPAECRWIGKKECKYLASELDSERSLDDMGKRLRVPYFKILTSPVVWSVAANDFSYNFSYIMFSQFLPAFFRDVMHVSLNDNGLFTALPFIMMVVAKVPLASAADYIKDRGILSVTATCKIMQTYACLGTAAIFVAIALLVDCSTPTLALVLLVLFGCTFSAEIAGAFTAILYIAPPFVGTVSSCATFVGMLAAIAAPAVFSWLNVHNTEEEYRNVFLFTAGVNLVAGILFVLFGSAEIQPWAKNPETQPVIEEVETVERF</sequence>
<feature type="transmembrane region" description="Helical" evidence="5">
    <location>
        <begin position="221"/>
        <end position="242"/>
    </location>
</feature>
<accession>A0A1I7S6G5</accession>
<feature type="transmembrane region" description="Helical" evidence="5">
    <location>
        <begin position="96"/>
        <end position="116"/>
    </location>
</feature>
<evidence type="ECO:0000313" key="9">
    <source>
        <dbReference type="Proteomes" id="UP000095284"/>
    </source>
</evidence>
<feature type="domain" description="Major facilitator superfamily (MFS) profile" evidence="6">
    <location>
        <begin position="20"/>
        <end position="482"/>
    </location>
</feature>
<dbReference type="OrthoDB" id="5817502at2759"/>
<dbReference type="InterPro" id="IPR020846">
    <property type="entry name" value="MFS_dom"/>
</dbReference>
<evidence type="ECO:0000256" key="1">
    <source>
        <dbReference type="ARBA" id="ARBA00004141"/>
    </source>
</evidence>
<dbReference type="PANTHER" id="PTHR11662">
    <property type="entry name" value="SOLUTE CARRIER FAMILY 17"/>
    <property type="match status" value="1"/>
</dbReference>
<dbReference type="InterPro" id="IPR050382">
    <property type="entry name" value="MFS_Na/Anion_cotransporter"/>
</dbReference>
<reference evidence="8" key="2">
    <citation type="submission" date="2020-08" db="EMBL/GenBank/DDBJ databases">
        <authorList>
            <person name="Kikuchi T."/>
        </authorList>
    </citation>
    <scope>NUCLEOTIDE SEQUENCE</scope>
    <source>
        <strain evidence="7">Ka4C1</strain>
    </source>
</reference>
<dbReference type="InterPro" id="IPR036259">
    <property type="entry name" value="MFS_trans_sf"/>
</dbReference>
<dbReference type="FunFam" id="1.20.1250.20:FF:000532">
    <property type="entry name" value="SLC (SoLute Carrier) homolog"/>
    <property type="match status" value="1"/>
</dbReference>
<evidence type="ECO:0000259" key="6">
    <source>
        <dbReference type="PROSITE" id="PS50850"/>
    </source>
</evidence>
<evidence type="ECO:0000313" key="10">
    <source>
        <dbReference type="Proteomes" id="UP000659654"/>
    </source>
</evidence>
<organism evidence="9 11">
    <name type="scientific">Bursaphelenchus xylophilus</name>
    <name type="common">Pinewood nematode worm</name>
    <name type="synonym">Aphelenchoides xylophilus</name>
    <dbReference type="NCBI Taxonomy" id="6326"/>
    <lineage>
        <taxon>Eukaryota</taxon>
        <taxon>Metazoa</taxon>
        <taxon>Ecdysozoa</taxon>
        <taxon>Nematoda</taxon>
        <taxon>Chromadorea</taxon>
        <taxon>Rhabditida</taxon>
        <taxon>Tylenchina</taxon>
        <taxon>Tylenchomorpha</taxon>
        <taxon>Aphelenchoidea</taxon>
        <taxon>Aphelenchoididae</taxon>
        <taxon>Bursaphelenchus</taxon>
    </lineage>
</organism>
<name>A0A1I7S6G5_BURXY</name>
<dbReference type="Proteomes" id="UP000582659">
    <property type="component" value="Unassembled WGS sequence"/>
</dbReference>
<evidence type="ECO:0000313" key="8">
    <source>
        <dbReference type="EMBL" id="CAG9128017.1"/>
    </source>
</evidence>
<evidence type="ECO:0000256" key="5">
    <source>
        <dbReference type="SAM" id="Phobius"/>
    </source>
</evidence>
<gene>
    <name evidence="7" type="ORF">BXYJ_LOCUS13347</name>
</gene>
<evidence type="ECO:0000256" key="2">
    <source>
        <dbReference type="ARBA" id="ARBA00022692"/>
    </source>
</evidence>
<protein>
    <submittedName>
        <fullName evidence="7">(pine wood nematode) hypothetical protein</fullName>
    </submittedName>
    <submittedName>
        <fullName evidence="11">MFS domain-containing protein</fullName>
    </submittedName>
</protein>
<dbReference type="PANTHER" id="PTHR11662:SF405">
    <property type="entry name" value="PROTEIN CBG12249"/>
    <property type="match status" value="1"/>
</dbReference>
<dbReference type="PROSITE" id="PS50850">
    <property type="entry name" value="MFS"/>
    <property type="match status" value="1"/>
</dbReference>
<feature type="transmembrane region" description="Helical" evidence="5">
    <location>
        <begin position="189"/>
        <end position="206"/>
    </location>
</feature>
<feature type="transmembrane region" description="Helical" evidence="5">
    <location>
        <begin position="390"/>
        <end position="416"/>
    </location>
</feature>
<evidence type="ECO:0000256" key="4">
    <source>
        <dbReference type="ARBA" id="ARBA00023136"/>
    </source>
</evidence>
<dbReference type="EMBL" id="CAJFCV020000006">
    <property type="protein sequence ID" value="CAG9128017.1"/>
    <property type="molecule type" value="Genomic_DNA"/>
</dbReference>
<dbReference type="Pfam" id="PF07690">
    <property type="entry name" value="MFS_1"/>
    <property type="match status" value="1"/>
</dbReference>
<keyword evidence="3 5" id="KW-1133">Transmembrane helix</keyword>
<feature type="transmembrane region" description="Helical" evidence="5">
    <location>
        <begin position="364"/>
        <end position="384"/>
    </location>
</feature>
<comment type="subcellular location">
    <subcellularLocation>
        <location evidence="1">Membrane</location>
        <topology evidence="1">Multi-pass membrane protein</topology>
    </subcellularLocation>
</comment>
<keyword evidence="10" id="KW-1185">Reference proteome</keyword>
<dbReference type="Proteomes" id="UP000095284">
    <property type="component" value="Unplaced"/>
</dbReference>
<proteinExistence type="predicted"/>
<dbReference type="EMBL" id="CAJFDI010000006">
    <property type="protein sequence ID" value="CAD5233256.1"/>
    <property type="molecule type" value="Genomic_DNA"/>
</dbReference>
<dbReference type="eggNOG" id="KOG2532">
    <property type="taxonomic scope" value="Eukaryota"/>
</dbReference>
<reference evidence="11" key="1">
    <citation type="submission" date="2016-11" db="UniProtKB">
        <authorList>
            <consortium name="WormBaseParasite"/>
        </authorList>
    </citation>
    <scope>IDENTIFICATION</scope>
</reference>
<dbReference type="Gene3D" id="1.20.1250.20">
    <property type="entry name" value="MFS general substrate transporter like domains"/>
    <property type="match status" value="2"/>
</dbReference>
<dbReference type="InterPro" id="IPR011701">
    <property type="entry name" value="MFS"/>
</dbReference>
<dbReference type="SUPFAM" id="SSF103473">
    <property type="entry name" value="MFS general substrate transporter"/>
    <property type="match status" value="1"/>
</dbReference>
<feature type="transmembrane region" description="Helical" evidence="5">
    <location>
        <begin position="128"/>
        <end position="153"/>
    </location>
</feature>
<feature type="transmembrane region" description="Helical" evidence="5">
    <location>
        <begin position="428"/>
        <end position="447"/>
    </location>
</feature>
<dbReference type="GO" id="GO:0022857">
    <property type="term" value="F:transmembrane transporter activity"/>
    <property type="evidence" value="ECO:0007669"/>
    <property type="project" value="InterPro"/>
</dbReference>
<dbReference type="SMR" id="A0A1I7S6G5"/>